<dbReference type="AlphaFoldDB" id="A0A6G4WNF5"/>
<evidence type="ECO:0000256" key="1">
    <source>
        <dbReference type="SAM" id="SignalP"/>
    </source>
</evidence>
<feature type="signal peptide" evidence="1">
    <location>
        <begin position="1"/>
        <end position="17"/>
    </location>
</feature>
<keyword evidence="3" id="KW-1185">Reference proteome</keyword>
<name>A0A6G4WNF5_9HYPH</name>
<sequence>MSIIIHMRSIFVSVALAFPAVSQSNVAKADVRNTYSGAECVSQIPEKAENLSYSGGVFVLTGEATQVVCPIVKAIFNSTKRITVAVAATGGTKCRLVSHEVFTFDSEPSEEKTFPGTGISGLEFEIQESFRGATELRCTLQTGDRILNYLVREFE</sequence>
<organism evidence="2 3">
    <name type="scientific">Allomesorhizobium camelthorni</name>
    <dbReference type="NCBI Taxonomy" id="475069"/>
    <lineage>
        <taxon>Bacteria</taxon>
        <taxon>Pseudomonadati</taxon>
        <taxon>Pseudomonadota</taxon>
        <taxon>Alphaproteobacteria</taxon>
        <taxon>Hyphomicrobiales</taxon>
        <taxon>Phyllobacteriaceae</taxon>
        <taxon>Allomesorhizobium</taxon>
    </lineage>
</organism>
<gene>
    <name evidence="2" type="ORF">G6N73_35380</name>
</gene>
<protein>
    <submittedName>
        <fullName evidence="2">Uncharacterized protein</fullName>
    </submittedName>
</protein>
<dbReference type="RefSeq" id="WP_165034494.1">
    <property type="nucleotide sequence ID" value="NZ_JAAKZF010000217.1"/>
</dbReference>
<feature type="chain" id="PRO_5026247449" evidence="1">
    <location>
        <begin position="18"/>
        <end position="155"/>
    </location>
</feature>
<comment type="caution">
    <text evidence="2">The sequence shown here is derived from an EMBL/GenBank/DDBJ whole genome shotgun (WGS) entry which is preliminary data.</text>
</comment>
<evidence type="ECO:0000313" key="3">
    <source>
        <dbReference type="Proteomes" id="UP001642900"/>
    </source>
</evidence>
<keyword evidence="1" id="KW-0732">Signal</keyword>
<reference evidence="2 3" key="1">
    <citation type="submission" date="2020-02" db="EMBL/GenBank/DDBJ databases">
        <title>Genome sequence of strain CCNWXJ40-4.</title>
        <authorList>
            <person name="Gao J."/>
            <person name="Sun J."/>
        </authorList>
    </citation>
    <scope>NUCLEOTIDE SEQUENCE [LARGE SCALE GENOMIC DNA]</scope>
    <source>
        <strain evidence="2 3">CCNWXJ 40-4</strain>
    </source>
</reference>
<dbReference type="EMBL" id="JAAKZF010000217">
    <property type="protein sequence ID" value="NGO56174.1"/>
    <property type="molecule type" value="Genomic_DNA"/>
</dbReference>
<dbReference type="Proteomes" id="UP001642900">
    <property type="component" value="Unassembled WGS sequence"/>
</dbReference>
<accession>A0A6G4WNF5</accession>
<evidence type="ECO:0000313" key="2">
    <source>
        <dbReference type="EMBL" id="NGO56174.1"/>
    </source>
</evidence>
<proteinExistence type="predicted"/>